<reference evidence="2" key="1">
    <citation type="submission" date="2019-02" db="EMBL/GenBank/DDBJ databases">
        <title>Halonotius sp. a new haloarchaeum isolated from saline soil.</title>
        <authorList>
            <person name="Duran-Viseras A."/>
            <person name="Sanchez-Porro C."/>
            <person name="Ventosa A."/>
        </authorList>
    </citation>
    <scope>NUCLEOTIDE SEQUENCE</scope>
    <source>
        <strain evidence="2">F15B</strain>
    </source>
</reference>
<dbReference type="PROSITE" id="PS51257">
    <property type="entry name" value="PROKAR_LIPOPROTEIN"/>
    <property type="match status" value="1"/>
</dbReference>
<gene>
    <name evidence="2" type="ORF">EGH24_02115</name>
</gene>
<dbReference type="Proteomes" id="UP000705823">
    <property type="component" value="Unassembled WGS sequence"/>
</dbReference>
<evidence type="ECO:0000313" key="2">
    <source>
        <dbReference type="EMBL" id="TQQ83609.1"/>
    </source>
</evidence>
<dbReference type="RefSeq" id="WP_142978526.1">
    <property type="nucleotide sequence ID" value="NZ_RKLU01000001.1"/>
</dbReference>
<organism evidence="2 3">
    <name type="scientific">Halonotius terrestris</name>
    <dbReference type="NCBI Taxonomy" id="2487750"/>
    <lineage>
        <taxon>Archaea</taxon>
        <taxon>Methanobacteriati</taxon>
        <taxon>Methanobacteriota</taxon>
        <taxon>Stenosarchaea group</taxon>
        <taxon>Halobacteria</taxon>
        <taxon>Halobacteriales</taxon>
        <taxon>Haloferacaceae</taxon>
        <taxon>Halonotius</taxon>
    </lineage>
</organism>
<sequence length="201" mass="22684">MRRRTFVATVGLASLAGCAADNNGGGSTDGESEQSPDAQLPSNAPENTDVVITDNLLEVYLSEIEEISEIRVVDDGELRTVEPANDVFIHAIVEVWNMSEEERDRMDSSTFRLWSAGDVYIELLELPGGHSVHEIRDERIFQTDWDRDRAPGFESLNPDNIERLMFLFDVPESSGYLMEWEPTAPIDGSTERVYLRERTDE</sequence>
<name>A0A8J8PBM7_9EURY</name>
<evidence type="ECO:0008006" key="4">
    <source>
        <dbReference type="Google" id="ProtNLM"/>
    </source>
</evidence>
<dbReference type="EMBL" id="RKLU01000001">
    <property type="protein sequence ID" value="TQQ83609.1"/>
    <property type="molecule type" value="Genomic_DNA"/>
</dbReference>
<comment type="caution">
    <text evidence="2">The sequence shown here is derived from an EMBL/GenBank/DDBJ whole genome shotgun (WGS) entry which is preliminary data.</text>
</comment>
<accession>A0A8J8PBM7</accession>
<evidence type="ECO:0000313" key="3">
    <source>
        <dbReference type="Proteomes" id="UP000705823"/>
    </source>
</evidence>
<feature type="compositionally biased region" description="Polar residues" evidence="1">
    <location>
        <begin position="33"/>
        <end position="46"/>
    </location>
</feature>
<feature type="region of interest" description="Disordered" evidence="1">
    <location>
        <begin position="19"/>
        <end position="46"/>
    </location>
</feature>
<proteinExistence type="predicted"/>
<protein>
    <recommendedName>
        <fullName evidence="4">DUF4352 domain-containing protein</fullName>
    </recommendedName>
</protein>
<keyword evidence="3" id="KW-1185">Reference proteome</keyword>
<dbReference type="AlphaFoldDB" id="A0A8J8PBM7"/>
<evidence type="ECO:0000256" key="1">
    <source>
        <dbReference type="SAM" id="MobiDB-lite"/>
    </source>
</evidence>